<dbReference type="KEGG" id="bvc:CEP68_07555"/>
<evidence type="ECO:0000259" key="1">
    <source>
        <dbReference type="Pfam" id="PF11638"/>
    </source>
</evidence>
<feature type="domain" description="DnaA N-terminal" evidence="1">
    <location>
        <begin position="108"/>
        <end position="160"/>
    </location>
</feature>
<dbReference type="AlphaFoldDB" id="A0A1Z3U890"/>
<dbReference type="InterPro" id="IPR024633">
    <property type="entry name" value="DnaA_N_dom"/>
</dbReference>
<name>A0A1Z3U890_BREVE</name>
<proteinExistence type="predicted"/>
<dbReference type="EMBL" id="CP022048">
    <property type="protein sequence ID" value="ASE39370.1"/>
    <property type="molecule type" value="Genomic_DNA"/>
</dbReference>
<dbReference type="Pfam" id="PF11638">
    <property type="entry name" value="DnaA_N"/>
    <property type="match status" value="1"/>
</dbReference>
<dbReference type="Proteomes" id="UP000197050">
    <property type="component" value="Chromosome"/>
</dbReference>
<gene>
    <name evidence="2" type="ORF">CEP68_07555</name>
</gene>
<dbReference type="GeneID" id="34013617"/>
<evidence type="ECO:0000313" key="2">
    <source>
        <dbReference type="EMBL" id="ASE39370.1"/>
    </source>
</evidence>
<protein>
    <recommendedName>
        <fullName evidence="1">DnaA N-terminal domain-containing protein</fullName>
    </recommendedName>
</protein>
<sequence>MTRAKTQPVPASVQAAFDRFWAAYPTRVDNPKKPALKVFADLVAGGADAEALVRAAGAFAAHVKSQGFDPKFTPHARTWLAQERFEEWATDALVSAPATGPSPDHPLVDLHGRIGEAAWASYIAPLVITVIFPGARIEAPTRFALDRVRQSWGRDIEAVLGRVLWAVRS</sequence>
<evidence type="ECO:0000313" key="3">
    <source>
        <dbReference type="Proteomes" id="UP000197050"/>
    </source>
</evidence>
<accession>A0A1Z3U890</accession>
<dbReference type="RefSeq" id="WP_088582563.1">
    <property type="nucleotide sequence ID" value="NZ_CP022048.2"/>
</dbReference>
<organism evidence="2 3">
    <name type="scientific">Brevundimonas vesicularis</name>
    <name type="common">Pseudomonas vesicularis</name>
    <dbReference type="NCBI Taxonomy" id="41276"/>
    <lineage>
        <taxon>Bacteria</taxon>
        <taxon>Pseudomonadati</taxon>
        <taxon>Pseudomonadota</taxon>
        <taxon>Alphaproteobacteria</taxon>
        <taxon>Caulobacterales</taxon>
        <taxon>Caulobacteraceae</taxon>
        <taxon>Brevundimonas</taxon>
    </lineage>
</organism>
<reference evidence="3" key="1">
    <citation type="submission" date="2017-06" db="EMBL/GenBank/DDBJ databases">
        <title>FDA dAtabase for Regulatory Grade micrObial Sequences (FDA-ARGOS): Supporting development and validation of Infectious Disease Dx tests.</title>
        <authorList>
            <person name="Minogue T."/>
            <person name="Wolcott M."/>
            <person name="Wasieloski L."/>
            <person name="Aguilar W."/>
            <person name="Moore D."/>
            <person name="Tallon L."/>
            <person name="Sadzewicz L."/>
            <person name="Sengamalay N."/>
            <person name="Ott S."/>
            <person name="Godinez A."/>
            <person name="Nagaraj S."/>
            <person name="Nadendla S."/>
            <person name="Geyer C."/>
            <person name="Sichtig H."/>
        </authorList>
    </citation>
    <scope>NUCLEOTIDE SEQUENCE [LARGE SCALE GENOMIC DNA]</scope>
    <source>
        <strain evidence="3">FDAARGOS_289</strain>
    </source>
</reference>